<feature type="transmembrane region" description="Helical" evidence="1">
    <location>
        <begin position="26"/>
        <end position="44"/>
    </location>
</feature>
<feature type="transmembrane region" description="Helical" evidence="1">
    <location>
        <begin position="161"/>
        <end position="179"/>
    </location>
</feature>
<keyword evidence="1" id="KW-0812">Transmembrane</keyword>
<comment type="caution">
    <text evidence="2">The sequence shown here is derived from an EMBL/GenBank/DDBJ whole genome shotgun (WGS) entry which is preliminary data.</text>
</comment>
<feature type="transmembrane region" description="Helical" evidence="1">
    <location>
        <begin position="91"/>
        <end position="121"/>
    </location>
</feature>
<dbReference type="GO" id="GO:0042925">
    <property type="term" value="F:benzoate transmembrane transporter activity"/>
    <property type="evidence" value="ECO:0007669"/>
    <property type="project" value="InterPro"/>
</dbReference>
<accession>A0A3S0Y868</accession>
<feature type="transmembrane region" description="Helical" evidence="1">
    <location>
        <begin position="56"/>
        <end position="79"/>
    </location>
</feature>
<evidence type="ECO:0000256" key="1">
    <source>
        <dbReference type="SAM" id="Phobius"/>
    </source>
</evidence>
<feature type="transmembrane region" description="Helical" evidence="1">
    <location>
        <begin position="133"/>
        <end position="155"/>
    </location>
</feature>
<sequence length="413" mass="43156">MKHIEKGVSLRYAPRDFLRDLNADNASTGLVAGILGLSVGVVHISAGTAAGLDSSFIMIWVISYLMINGLFGLVMPAYYRLPLPMANSIPGALMFAAVIPVVGLEAALGASLIAGAITLIAGLTGVMGIVMRLIPMPIVMGMVGGMLLSFGLNMVRPLESAIVPASIMILAFFISARLFRKVPPLIVAMLAGIIYLTATGVDLSGITATIRFPEFIVPEFTLGAFLTYGLPLAIILVGMETPAGVGLVKGMGYKEVPANAITAVGGLGTMVSSFFNLHSTCIAAPMTGICASPEAGIHDKRWVAAVIAGAIFVVAAPFYGYVVSLLEATPRYFITIVAGLALMRVITSSMAIAFSGKKHEIGALFAFLIAASGIQILGIGATFWALVLGVMVSAIFETKDFEFVFNREVAKSG</sequence>
<feature type="transmembrane region" description="Helical" evidence="1">
    <location>
        <begin position="302"/>
        <end position="320"/>
    </location>
</feature>
<dbReference type="EMBL" id="RZHF01000003">
    <property type="protein sequence ID" value="RUR34853.1"/>
    <property type="molecule type" value="Genomic_DNA"/>
</dbReference>
<protein>
    <submittedName>
        <fullName evidence="2">Benzoate transporter</fullName>
    </submittedName>
</protein>
<dbReference type="Pfam" id="PF03594">
    <property type="entry name" value="BenE"/>
    <property type="match status" value="1"/>
</dbReference>
<dbReference type="InterPro" id="IPR004711">
    <property type="entry name" value="Benzoate_Transporter"/>
</dbReference>
<organism evidence="2 3">
    <name type="scientific">Vreelandella nanhaiensis</name>
    <dbReference type="NCBI Taxonomy" id="1258546"/>
    <lineage>
        <taxon>Bacteria</taxon>
        <taxon>Pseudomonadati</taxon>
        <taxon>Pseudomonadota</taxon>
        <taxon>Gammaproteobacteria</taxon>
        <taxon>Oceanospirillales</taxon>
        <taxon>Halomonadaceae</taxon>
        <taxon>Vreelandella</taxon>
    </lineage>
</organism>
<name>A0A3S0Y868_9GAMM</name>
<feature type="transmembrane region" description="Helical" evidence="1">
    <location>
        <begin position="332"/>
        <end position="354"/>
    </location>
</feature>
<keyword evidence="1" id="KW-0472">Membrane</keyword>
<evidence type="ECO:0000313" key="2">
    <source>
        <dbReference type="EMBL" id="RUR34853.1"/>
    </source>
</evidence>
<evidence type="ECO:0000313" key="3">
    <source>
        <dbReference type="Proteomes" id="UP000287023"/>
    </source>
</evidence>
<dbReference type="PANTHER" id="PTHR30199:SF0">
    <property type="entry name" value="INNER MEMBRANE PROTEIN YDCO"/>
    <property type="match status" value="1"/>
</dbReference>
<dbReference type="Proteomes" id="UP000287023">
    <property type="component" value="Unassembled WGS sequence"/>
</dbReference>
<dbReference type="AlphaFoldDB" id="A0A3S0Y868"/>
<feature type="transmembrane region" description="Helical" evidence="1">
    <location>
        <begin position="366"/>
        <end position="396"/>
    </location>
</feature>
<feature type="transmembrane region" description="Helical" evidence="1">
    <location>
        <begin position="220"/>
        <end position="239"/>
    </location>
</feature>
<feature type="transmembrane region" description="Helical" evidence="1">
    <location>
        <begin position="186"/>
        <end position="208"/>
    </location>
</feature>
<reference evidence="2 3" key="1">
    <citation type="submission" date="2018-12" db="EMBL/GenBank/DDBJ databases">
        <title>three novel Halomonas strain isolated from plants.</title>
        <authorList>
            <person name="Sun C."/>
        </authorList>
    </citation>
    <scope>NUCLEOTIDE SEQUENCE [LARGE SCALE GENOMIC DNA]</scope>
    <source>
        <strain evidence="2 3">JCM 18142</strain>
    </source>
</reference>
<keyword evidence="3" id="KW-1185">Reference proteome</keyword>
<dbReference type="GO" id="GO:0005886">
    <property type="term" value="C:plasma membrane"/>
    <property type="evidence" value="ECO:0007669"/>
    <property type="project" value="TreeGrafter"/>
</dbReference>
<keyword evidence="1" id="KW-1133">Transmembrane helix</keyword>
<gene>
    <name evidence="2" type="ORF">ELY38_00365</name>
</gene>
<dbReference type="OrthoDB" id="9792424at2"/>
<proteinExistence type="predicted"/>
<dbReference type="RefSeq" id="WP_127059550.1">
    <property type="nucleotide sequence ID" value="NZ_RZHF01000003.1"/>
</dbReference>
<dbReference type="PANTHER" id="PTHR30199">
    <property type="entry name" value="MFS FAMILY TRANSPORTER, PREDICTED SUBSTRATE BENZOATE"/>
    <property type="match status" value="1"/>
</dbReference>